<evidence type="ECO:0000256" key="4">
    <source>
        <dbReference type="ARBA" id="ARBA00023163"/>
    </source>
</evidence>
<reference evidence="6" key="1">
    <citation type="submission" date="2020-12" db="EMBL/GenBank/DDBJ databases">
        <title>Leucobacter sp. CAS2, isolated from Chromium sludge.</title>
        <authorList>
            <person name="Xu Z."/>
        </authorList>
    </citation>
    <scope>NUCLEOTIDE SEQUENCE</scope>
    <source>
        <strain evidence="6">CSA2</strain>
    </source>
</reference>
<dbReference type="SUPFAM" id="SSF53850">
    <property type="entry name" value="Periplasmic binding protein-like II"/>
    <property type="match status" value="1"/>
</dbReference>
<dbReference type="InterPro" id="IPR036390">
    <property type="entry name" value="WH_DNA-bd_sf"/>
</dbReference>
<keyword evidence="4" id="KW-0804">Transcription</keyword>
<protein>
    <submittedName>
        <fullName evidence="6">LysR family transcriptional regulator</fullName>
    </submittedName>
</protein>
<dbReference type="RefSeq" id="WP_200132235.1">
    <property type="nucleotide sequence ID" value="NZ_JAEHOI010000006.1"/>
</dbReference>
<dbReference type="GO" id="GO:0003700">
    <property type="term" value="F:DNA-binding transcription factor activity"/>
    <property type="evidence" value="ECO:0007669"/>
    <property type="project" value="InterPro"/>
</dbReference>
<evidence type="ECO:0000256" key="1">
    <source>
        <dbReference type="ARBA" id="ARBA00009437"/>
    </source>
</evidence>
<evidence type="ECO:0000259" key="5">
    <source>
        <dbReference type="PROSITE" id="PS50931"/>
    </source>
</evidence>
<evidence type="ECO:0000313" key="6">
    <source>
        <dbReference type="EMBL" id="MBK0422046.1"/>
    </source>
</evidence>
<dbReference type="Pfam" id="PF00126">
    <property type="entry name" value="HTH_1"/>
    <property type="match status" value="1"/>
</dbReference>
<dbReference type="AlphaFoldDB" id="A0A934UXV7"/>
<evidence type="ECO:0000313" key="7">
    <source>
        <dbReference type="Proteomes" id="UP000618733"/>
    </source>
</evidence>
<dbReference type="Pfam" id="PF03466">
    <property type="entry name" value="LysR_substrate"/>
    <property type="match status" value="1"/>
</dbReference>
<dbReference type="PANTHER" id="PTHR30346:SF29">
    <property type="entry name" value="LYSR SUBSTRATE-BINDING"/>
    <property type="match status" value="1"/>
</dbReference>
<proteinExistence type="inferred from homology"/>
<dbReference type="InterPro" id="IPR005119">
    <property type="entry name" value="LysR_subst-bd"/>
</dbReference>
<dbReference type="InterPro" id="IPR000847">
    <property type="entry name" value="LysR_HTH_N"/>
</dbReference>
<keyword evidence="3" id="KW-0238">DNA-binding</keyword>
<evidence type="ECO:0000256" key="2">
    <source>
        <dbReference type="ARBA" id="ARBA00023015"/>
    </source>
</evidence>
<dbReference type="SUPFAM" id="SSF46785">
    <property type="entry name" value="Winged helix' DNA-binding domain"/>
    <property type="match status" value="1"/>
</dbReference>
<dbReference type="InterPro" id="IPR036388">
    <property type="entry name" value="WH-like_DNA-bd_sf"/>
</dbReference>
<comment type="caution">
    <text evidence="6">The sequence shown here is derived from an EMBL/GenBank/DDBJ whole genome shotgun (WGS) entry which is preliminary data.</text>
</comment>
<keyword evidence="2" id="KW-0805">Transcription regulation</keyword>
<accession>A0A934UXV7</accession>
<dbReference type="PROSITE" id="PS50931">
    <property type="entry name" value="HTH_LYSR"/>
    <property type="match status" value="1"/>
</dbReference>
<gene>
    <name evidence="6" type="ORF">JD292_08160</name>
</gene>
<keyword evidence="7" id="KW-1185">Reference proteome</keyword>
<name>A0A934UXV7_9MICO</name>
<dbReference type="Gene3D" id="1.10.10.10">
    <property type="entry name" value="Winged helix-like DNA-binding domain superfamily/Winged helix DNA-binding domain"/>
    <property type="match status" value="1"/>
</dbReference>
<organism evidence="6 7">
    <name type="scientific">Leucobacter edaphi</name>
    <dbReference type="NCBI Taxonomy" id="2796472"/>
    <lineage>
        <taxon>Bacteria</taxon>
        <taxon>Bacillati</taxon>
        <taxon>Actinomycetota</taxon>
        <taxon>Actinomycetes</taxon>
        <taxon>Micrococcales</taxon>
        <taxon>Microbacteriaceae</taxon>
        <taxon>Leucobacter</taxon>
    </lineage>
</organism>
<dbReference type="Proteomes" id="UP000618733">
    <property type="component" value="Unassembled WGS sequence"/>
</dbReference>
<dbReference type="EMBL" id="JAEHOI010000006">
    <property type="protein sequence ID" value="MBK0422046.1"/>
    <property type="molecule type" value="Genomic_DNA"/>
</dbReference>
<evidence type="ECO:0000256" key="3">
    <source>
        <dbReference type="ARBA" id="ARBA00023125"/>
    </source>
</evidence>
<dbReference type="Gene3D" id="3.40.190.290">
    <property type="match status" value="1"/>
</dbReference>
<feature type="domain" description="HTH lysR-type" evidence="5">
    <location>
        <begin position="2"/>
        <end position="59"/>
    </location>
</feature>
<dbReference type="PANTHER" id="PTHR30346">
    <property type="entry name" value="TRANSCRIPTIONAL DUAL REGULATOR HCAR-RELATED"/>
    <property type="match status" value="1"/>
</dbReference>
<dbReference type="GO" id="GO:0032993">
    <property type="term" value="C:protein-DNA complex"/>
    <property type="evidence" value="ECO:0007669"/>
    <property type="project" value="TreeGrafter"/>
</dbReference>
<comment type="similarity">
    <text evidence="1">Belongs to the LysR transcriptional regulatory family.</text>
</comment>
<sequence length="323" mass="34855">MLNPVHLRTFLVVMRTGSFAHAAREIGYTSSAVSQQVAALEQAVHATLFERDAHSIRATRAALFLADRTADILHELDSLEADMRGLSADGLHQLRVGCFSAAGEHLLAAGVAHFLRANPGVDIQLDEGEPEEMVGKLRDAQLDLAIVHEYGPATRQRFRGVKTTPILHEELTLLLPERHPYADAESIPLEALANEDWVSTRAESANDACLLQMAAEAGFTPRISVRGNHCEALQSLVQAGLGIALVPSLSFRVSARVVPLRIDGAFQRRVVALQRGTPQNSLIDGVLRSLMYTAAQLAERFPSIALPGGDSTAPEELRVASAA</sequence>
<dbReference type="GO" id="GO:0003677">
    <property type="term" value="F:DNA binding"/>
    <property type="evidence" value="ECO:0007669"/>
    <property type="project" value="UniProtKB-KW"/>
</dbReference>